<dbReference type="Proteomes" id="UP001235840">
    <property type="component" value="Unassembled WGS sequence"/>
</dbReference>
<organism evidence="1 2">
    <name type="scientific">Caldalkalibacillus horti</name>
    <dbReference type="NCBI Taxonomy" id="77523"/>
    <lineage>
        <taxon>Bacteria</taxon>
        <taxon>Bacillati</taxon>
        <taxon>Bacillota</taxon>
        <taxon>Bacilli</taxon>
        <taxon>Bacillales</taxon>
        <taxon>Bacillaceae</taxon>
        <taxon>Caldalkalibacillus</taxon>
    </lineage>
</organism>
<dbReference type="RefSeq" id="WP_307390906.1">
    <property type="nucleotide sequence ID" value="NZ_BAAADK010000018.1"/>
</dbReference>
<dbReference type="Pfam" id="PF14035">
    <property type="entry name" value="YlzJ"/>
    <property type="match status" value="1"/>
</dbReference>
<sequence length="76" mass="8591">MIIYTSVPLEWVFAGYDSFQPEHEEIVHEGVQMVVEPCGAYQAKIVRLLSPNPQDYLNASLSPGSIIYFRSDTNVE</sequence>
<dbReference type="EMBL" id="JAUSTY010000002">
    <property type="protein sequence ID" value="MDQ0164784.1"/>
    <property type="molecule type" value="Genomic_DNA"/>
</dbReference>
<dbReference type="InterPro" id="IPR025619">
    <property type="entry name" value="YlzJ"/>
</dbReference>
<evidence type="ECO:0000313" key="2">
    <source>
        <dbReference type="Proteomes" id="UP001235840"/>
    </source>
</evidence>
<name>A0ABT9VUX1_9BACI</name>
<keyword evidence="2" id="KW-1185">Reference proteome</keyword>
<protein>
    <submittedName>
        <fullName evidence="1">Uncharacterized protein</fullName>
    </submittedName>
</protein>
<accession>A0ABT9VUX1</accession>
<proteinExistence type="predicted"/>
<evidence type="ECO:0000313" key="1">
    <source>
        <dbReference type="EMBL" id="MDQ0164784.1"/>
    </source>
</evidence>
<reference evidence="1 2" key="1">
    <citation type="submission" date="2023-07" db="EMBL/GenBank/DDBJ databases">
        <title>Genomic Encyclopedia of Type Strains, Phase IV (KMG-IV): sequencing the most valuable type-strain genomes for metagenomic binning, comparative biology and taxonomic classification.</title>
        <authorList>
            <person name="Goeker M."/>
        </authorList>
    </citation>
    <scope>NUCLEOTIDE SEQUENCE [LARGE SCALE GENOMIC DNA]</scope>
    <source>
        <strain evidence="1 2">DSM 12751</strain>
    </source>
</reference>
<gene>
    <name evidence="1" type="ORF">J2S11_000684</name>
</gene>
<comment type="caution">
    <text evidence="1">The sequence shown here is derived from an EMBL/GenBank/DDBJ whole genome shotgun (WGS) entry which is preliminary data.</text>
</comment>